<dbReference type="EC" id="2.3.1.-" evidence="2"/>
<reference evidence="2 3" key="2">
    <citation type="journal article" date="2003" name="Infect. Immun.">
        <title>Characterization and pathogenic significance of Vibrio vulnificus antigens preferentially expressed in septicemic patients.</title>
        <authorList>
            <person name="Kim Y.R."/>
            <person name="Lee S.E."/>
            <person name="Kim C.M."/>
            <person name="Kim S.Y."/>
            <person name="Shin E.K."/>
            <person name="Shin D.H."/>
            <person name="Chung S.S."/>
            <person name="Choy H.E."/>
            <person name="Progulske-Fox A."/>
            <person name="Hillman J.D."/>
            <person name="Handfield M."/>
            <person name="Rhee J.H."/>
        </authorList>
    </citation>
    <scope>NUCLEOTIDE SEQUENCE [LARGE SCALE GENOMIC DNA]</scope>
    <source>
        <strain evidence="2 3">CMCP6</strain>
    </source>
</reference>
<organism evidence="2 3">
    <name type="scientific">Vibrio vulnificus (strain CMCP6)</name>
    <dbReference type="NCBI Taxonomy" id="216895"/>
    <lineage>
        <taxon>Bacteria</taxon>
        <taxon>Pseudomonadati</taxon>
        <taxon>Pseudomonadota</taxon>
        <taxon>Gammaproteobacteria</taxon>
        <taxon>Vibrionales</taxon>
        <taxon>Vibrionaceae</taxon>
        <taxon>Vibrio</taxon>
    </lineage>
</organism>
<proteinExistence type="predicted"/>
<name>A0A3Q0L4Y3_VIBVU</name>
<dbReference type="Gene3D" id="3.40.630.30">
    <property type="match status" value="1"/>
</dbReference>
<dbReference type="SUPFAM" id="SSF55729">
    <property type="entry name" value="Acyl-CoA N-acyltransferases (Nat)"/>
    <property type="match status" value="1"/>
</dbReference>
<dbReference type="Proteomes" id="UP000002275">
    <property type="component" value="Chromosome I"/>
</dbReference>
<dbReference type="GO" id="GO:0016747">
    <property type="term" value="F:acyltransferase activity, transferring groups other than amino-acyl groups"/>
    <property type="evidence" value="ECO:0007669"/>
    <property type="project" value="InterPro"/>
</dbReference>
<protein>
    <submittedName>
        <fullName evidence="2">Acetyltransferase</fullName>
        <ecNumber evidence="2">2.3.1.-</ecNumber>
    </submittedName>
</protein>
<dbReference type="Pfam" id="PF13302">
    <property type="entry name" value="Acetyltransf_3"/>
    <property type="match status" value="1"/>
</dbReference>
<keyword evidence="2" id="KW-0808">Transferase</keyword>
<evidence type="ECO:0000313" key="3">
    <source>
        <dbReference type="Proteomes" id="UP000002275"/>
    </source>
</evidence>
<dbReference type="PROSITE" id="PS51186">
    <property type="entry name" value="GNAT"/>
    <property type="match status" value="1"/>
</dbReference>
<dbReference type="PANTHER" id="PTHR39173">
    <property type="entry name" value="ACETYLTRANSFERASE"/>
    <property type="match status" value="1"/>
</dbReference>
<gene>
    <name evidence="2" type="ordered locus">VV1_2193</name>
</gene>
<feature type="domain" description="N-acetyltransferase" evidence="1">
    <location>
        <begin position="31"/>
        <end position="193"/>
    </location>
</feature>
<keyword evidence="2" id="KW-0012">Acyltransferase</keyword>
<accession>A0A3Q0L4Y3</accession>
<evidence type="ECO:0000313" key="2">
    <source>
        <dbReference type="EMBL" id="AAO10577.1"/>
    </source>
</evidence>
<dbReference type="CDD" id="cd04301">
    <property type="entry name" value="NAT_SF"/>
    <property type="match status" value="1"/>
</dbReference>
<sequence>MEVRRYGDQDQVAFLLSHHGANNMELVVPSPELELAFAHFYDDFAQNDRENADYYFEGKTDFSTYVQRLHDEAMGVNLREGYVPCSHFWLVDAQKTVLGAIRVRHNINNEFLAIEAGHIGYDIAPSHRGKGNGKVMLKLALPKAAELGIERALITADEDNLASRGVIEANGGEFESIVMGKVFPNALARYWVDCK</sequence>
<evidence type="ECO:0000259" key="1">
    <source>
        <dbReference type="PROSITE" id="PS51186"/>
    </source>
</evidence>
<reference evidence="3" key="1">
    <citation type="submission" date="2002-12" db="EMBL/GenBank/DDBJ databases">
        <title>Complete genome sequence of Vibrio vulnificus CMCP6.</title>
        <authorList>
            <person name="Rhee J.H."/>
            <person name="Kim S.Y."/>
            <person name="Chung S.S."/>
            <person name="Kim J.J."/>
            <person name="Moon Y.H."/>
            <person name="Jeong H."/>
            <person name="Choy H.E."/>
        </authorList>
    </citation>
    <scope>NUCLEOTIDE SEQUENCE [LARGE SCALE GENOMIC DNA]</scope>
    <source>
        <strain evidence="3">CMCP6</strain>
    </source>
</reference>
<dbReference type="KEGG" id="vvu:VV1_2193"/>
<reference evidence="2 3" key="3">
    <citation type="journal article" date="2011" name="Mol. Syst. Biol.">
        <title>Integrative genome-scale metabolic analysis of Vibrio vulnificus for drug targeting and discovery.</title>
        <authorList>
            <person name="Kim H.U."/>
            <person name="Kim S.Y."/>
            <person name="Jeong H."/>
            <person name="Kim T.Y."/>
            <person name="Kim J.J."/>
            <person name="Choy H.E."/>
            <person name="Yi K.Y."/>
            <person name="Rhee J.H."/>
            <person name="Lee S.Y."/>
        </authorList>
    </citation>
    <scope>NUCLEOTIDE SEQUENCE [LARGE SCALE GENOMIC DNA]</scope>
    <source>
        <strain evidence="2 3">CMCP6</strain>
    </source>
</reference>
<dbReference type="AlphaFoldDB" id="A0A3Q0L4Y3"/>
<dbReference type="InterPro" id="IPR016181">
    <property type="entry name" value="Acyl_CoA_acyltransferase"/>
</dbReference>
<dbReference type="PANTHER" id="PTHR39173:SF1">
    <property type="entry name" value="ACETYLTRANSFERASE"/>
    <property type="match status" value="1"/>
</dbReference>
<dbReference type="InterPro" id="IPR000182">
    <property type="entry name" value="GNAT_dom"/>
</dbReference>
<dbReference type="EMBL" id="AE016795">
    <property type="protein sequence ID" value="AAO10577.1"/>
    <property type="molecule type" value="Genomic_DNA"/>
</dbReference>